<feature type="region of interest" description="Disordered" evidence="1">
    <location>
        <begin position="54"/>
        <end position="84"/>
    </location>
</feature>
<dbReference type="EMBL" id="BMSV01000010">
    <property type="protein sequence ID" value="GGQ22822.1"/>
    <property type="molecule type" value="Genomic_DNA"/>
</dbReference>
<dbReference type="Proteomes" id="UP000654123">
    <property type="component" value="Unassembled WGS sequence"/>
</dbReference>
<keyword evidence="3" id="KW-1185">Reference proteome</keyword>
<name>A0A918B5K3_9ACTN</name>
<feature type="compositionally biased region" description="Basic and acidic residues" evidence="1">
    <location>
        <begin position="59"/>
        <end position="68"/>
    </location>
</feature>
<dbReference type="AlphaFoldDB" id="A0A918B5K3"/>
<sequence length="105" mass="10943">MLLSPSSVRVTVEVPYRGTVVGLADAPGNGAADASGAQVSAPATAAASAAVVARRRRKGMDPRPRAVDGRMIPPSESSRYRRLTRPVPAYRNGISLTVGSPSITW</sequence>
<comment type="caution">
    <text evidence="2">The sequence shown here is derived from an EMBL/GenBank/DDBJ whole genome shotgun (WGS) entry which is preliminary data.</text>
</comment>
<reference evidence="2" key="1">
    <citation type="journal article" date="2014" name="Int. J. Syst. Evol. Microbiol.">
        <title>Complete genome sequence of Corynebacterium casei LMG S-19264T (=DSM 44701T), isolated from a smear-ripened cheese.</title>
        <authorList>
            <consortium name="US DOE Joint Genome Institute (JGI-PGF)"/>
            <person name="Walter F."/>
            <person name="Albersmeier A."/>
            <person name="Kalinowski J."/>
            <person name="Ruckert C."/>
        </authorList>
    </citation>
    <scope>NUCLEOTIDE SEQUENCE</scope>
    <source>
        <strain evidence="2">JCM 4335</strain>
    </source>
</reference>
<gene>
    <name evidence="2" type="ORF">GCM10010249_46850</name>
</gene>
<protein>
    <submittedName>
        <fullName evidence="2">Uncharacterized protein</fullName>
    </submittedName>
</protein>
<evidence type="ECO:0000256" key="1">
    <source>
        <dbReference type="SAM" id="MobiDB-lite"/>
    </source>
</evidence>
<evidence type="ECO:0000313" key="2">
    <source>
        <dbReference type="EMBL" id="GGQ22822.1"/>
    </source>
</evidence>
<evidence type="ECO:0000313" key="3">
    <source>
        <dbReference type="Proteomes" id="UP000654123"/>
    </source>
</evidence>
<reference evidence="2" key="2">
    <citation type="submission" date="2020-09" db="EMBL/GenBank/DDBJ databases">
        <authorList>
            <person name="Sun Q."/>
            <person name="Ohkuma M."/>
        </authorList>
    </citation>
    <scope>NUCLEOTIDE SEQUENCE</scope>
    <source>
        <strain evidence="2">JCM 4335</strain>
    </source>
</reference>
<accession>A0A918B5K3</accession>
<proteinExistence type="predicted"/>
<organism evidence="2 3">
    <name type="scientific">Streptomyces roseolilacinus</name>
    <dbReference type="NCBI Taxonomy" id="66904"/>
    <lineage>
        <taxon>Bacteria</taxon>
        <taxon>Bacillati</taxon>
        <taxon>Actinomycetota</taxon>
        <taxon>Actinomycetes</taxon>
        <taxon>Kitasatosporales</taxon>
        <taxon>Streptomycetaceae</taxon>
        <taxon>Streptomyces</taxon>
    </lineage>
</organism>